<dbReference type="PANTHER" id="PTHR15341">
    <property type="entry name" value="SUN-COR STEROID HORMONE RECEPTOR CO-REPRESSOR"/>
    <property type="match status" value="1"/>
</dbReference>
<keyword evidence="9" id="KW-1185">Reference proteome</keyword>
<dbReference type="GO" id="GO:0003723">
    <property type="term" value="F:RNA binding"/>
    <property type="evidence" value="ECO:0007669"/>
    <property type="project" value="UniProtKB-UniRule"/>
</dbReference>
<evidence type="ECO:0000256" key="5">
    <source>
        <dbReference type="ARBA" id="ARBA00023242"/>
    </source>
</evidence>
<evidence type="ECO:0000256" key="2">
    <source>
        <dbReference type="ARBA" id="ARBA00009154"/>
    </source>
</evidence>
<evidence type="ECO:0000256" key="7">
    <source>
        <dbReference type="SAM" id="MobiDB-lite"/>
    </source>
</evidence>
<dbReference type="GO" id="GO:0005730">
    <property type="term" value="C:nucleolus"/>
    <property type="evidence" value="ECO:0007669"/>
    <property type="project" value="TreeGrafter"/>
</dbReference>
<comment type="subcellular location">
    <subcellularLocation>
        <location evidence="1 6">Nucleus</location>
    </subcellularLocation>
</comment>
<name>A0A6G1KA50_9PLEO</name>
<dbReference type="PANTHER" id="PTHR15341:SF3">
    <property type="entry name" value="NUCLEAR NUCLEIC ACID-BINDING PROTEIN C1D"/>
    <property type="match status" value="1"/>
</dbReference>
<sequence length="311" mass="34081">MSTMDPTTDLPERIEDLEAHIDDLETALSPLLSTPLHKTSSTLPLLDKAKLHILSAYAIESLLFSSLLTCGEDAKSHAIFKELGRLKGYFGKIKDAETGPEQRARVDKDAATRFIKHGLSGNERFDRERREREAAKRAAGKKHHIKFDQEAEGVRMEGARLQALAKKRAADVVEDEADEDQEGGKEIDSENAEFYGSSPSAPAPDTASTATPATTHRSKKAKTSTTDTATPAPIADSNQGTSLVPVMTTKEQRRSDRRARKQAEKAEKLAGNRDGKEEEMILPTRAPRTHSETFNALLQGGLPKKTKGRGK</sequence>
<evidence type="ECO:0000256" key="6">
    <source>
        <dbReference type="RuleBase" id="RU368003"/>
    </source>
</evidence>
<reference evidence="8" key="1">
    <citation type="journal article" date="2020" name="Stud. Mycol.">
        <title>101 Dothideomycetes genomes: a test case for predicting lifestyles and emergence of pathogens.</title>
        <authorList>
            <person name="Haridas S."/>
            <person name="Albert R."/>
            <person name="Binder M."/>
            <person name="Bloem J."/>
            <person name="Labutti K."/>
            <person name="Salamov A."/>
            <person name="Andreopoulos B."/>
            <person name="Baker S."/>
            <person name="Barry K."/>
            <person name="Bills G."/>
            <person name="Bluhm B."/>
            <person name="Cannon C."/>
            <person name="Castanera R."/>
            <person name="Culley D."/>
            <person name="Daum C."/>
            <person name="Ezra D."/>
            <person name="Gonzalez J."/>
            <person name="Henrissat B."/>
            <person name="Kuo A."/>
            <person name="Liang C."/>
            <person name="Lipzen A."/>
            <person name="Lutzoni F."/>
            <person name="Magnuson J."/>
            <person name="Mondo S."/>
            <person name="Nolan M."/>
            <person name="Ohm R."/>
            <person name="Pangilinan J."/>
            <person name="Park H.-J."/>
            <person name="Ramirez L."/>
            <person name="Alfaro M."/>
            <person name="Sun H."/>
            <person name="Tritt A."/>
            <person name="Yoshinaga Y."/>
            <person name="Zwiers L.-H."/>
            <person name="Turgeon B."/>
            <person name="Goodwin S."/>
            <person name="Spatafora J."/>
            <person name="Crous P."/>
            <person name="Grigoriev I."/>
        </authorList>
    </citation>
    <scope>NUCLEOTIDE SEQUENCE</scope>
    <source>
        <strain evidence="8">CBS 279.74</strain>
    </source>
</reference>
<comment type="function">
    <text evidence="6">Required for exosome-dependent processing of pre-rRNA and small nucleolar RNA (snRNA) precursors. Involved in processing of 35S pre-rRNA at the A0, A1 and A2 sites.</text>
</comment>
<keyword evidence="3 6" id="KW-0698">rRNA processing</keyword>
<feature type="compositionally biased region" description="Low complexity" evidence="7">
    <location>
        <begin position="223"/>
        <end position="237"/>
    </location>
</feature>
<feature type="compositionally biased region" description="Acidic residues" evidence="7">
    <location>
        <begin position="172"/>
        <end position="181"/>
    </location>
</feature>
<evidence type="ECO:0000313" key="9">
    <source>
        <dbReference type="Proteomes" id="UP000799428"/>
    </source>
</evidence>
<feature type="region of interest" description="Disordered" evidence="7">
    <location>
        <begin position="168"/>
        <end position="311"/>
    </location>
</feature>
<protein>
    <recommendedName>
        <fullName evidence="6">Exosome complex protein</fullName>
    </recommendedName>
</protein>
<evidence type="ECO:0000256" key="3">
    <source>
        <dbReference type="ARBA" id="ARBA00022552"/>
    </source>
</evidence>
<keyword evidence="5 6" id="KW-0539">Nucleus</keyword>
<feature type="compositionally biased region" description="Low complexity" evidence="7">
    <location>
        <begin position="197"/>
        <end position="215"/>
    </location>
</feature>
<dbReference type="AlphaFoldDB" id="A0A6G1KA50"/>
<dbReference type="OrthoDB" id="1421013at2759"/>
<feature type="compositionally biased region" description="Basic and acidic residues" evidence="7">
    <location>
        <begin position="261"/>
        <end position="279"/>
    </location>
</feature>
<dbReference type="GO" id="GO:0003677">
    <property type="term" value="F:DNA binding"/>
    <property type="evidence" value="ECO:0007669"/>
    <property type="project" value="TreeGrafter"/>
</dbReference>
<evidence type="ECO:0000313" key="8">
    <source>
        <dbReference type="EMBL" id="KAF2709694.1"/>
    </source>
</evidence>
<dbReference type="GO" id="GO:0000178">
    <property type="term" value="C:exosome (RNase complex)"/>
    <property type="evidence" value="ECO:0007669"/>
    <property type="project" value="TreeGrafter"/>
</dbReference>
<proteinExistence type="inferred from homology"/>
<dbReference type="Pfam" id="PF04000">
    <property type="entry name" value="Sas10_Utp3"/>
    <property type="match status" value="1"/>
</dbReference>
<organism evidence="8 9">
    <name type="scientific">Pleomassaria siparia CBS 279.74</name>
    <dbReference type="NCBI Taxonomy" id="1314801"/>
    <lineage>
        <taxon>Eukaryota</taxon>
        <taxon>Fungi</taxon>
        <taxon>Dikarya</taxon>
        <taxon>Ascomycota</taxon>
        <taxon>Pezizomycotina</taxon>
        <taxon>Dothideomycetes</taxon>
        <taxon>Pleosporomycetidae</taxon>
        <taxon>Pleosporales</taxon>
        <taxon>Pleomassariaceae</taxon>
        <taxon>Pleomassaria</taxon>
    </lineage>
</organism>
<keyword evidence="4 6" id="KW-0694">RNA-binding</keyword>
<comment type="similarity">
    <text evidence="2 6">Belongs to the C1D family.</text>
</comment>
<dbReference type="EMBL" id="MU005770">
    <property type="protein sequence ID" value="KAF2709694.1"/>
    <property type="molecule type" value="Genomic_DNA"/>
</dbReference>
<gene>
    <name evidence="8" type="ORF">K504DRAFT_467648</name>
</gene>
<evidence type="ECO:0000256" key="1">
    <source>
        <dbReference type="ARBA" id="ARBA00004123"/>
    </source>
</evidence>
<accession>A0A6G1KA50</accession>
<dbReference type="InterPro" id="IPR011082">
    <property type="entry name" value="Exosome-assoc_fac/DNA_repair"/>
</dbReference>
<dbReference type="Proteomes" id="UP000799428">
    <property type="component" value="Unassembled WGS sequence"/>
</dbReference>
<dbReference type="InterPro" id="IPR007146">
    <property type="entry name" value="Sas10/Utp3/C1D"/>
</dbReference>
<evidence type="ECO:0000256" key="4">
    <source>
        <dbReference type="ARBA" id="ARBA00022884"/>
    </source>
</evidence>
<dbReference type="GO" id="GO:0000460">
    <property type="term" value="P:maturation of 5.8S rRNA"/>
    <property type="evidence" value="ECO:0007669"/>
    <property type="project" value="TreeGrafter"/>
</dbReference>
<dbReference type="GO" id="GO:0010468">
    <property type="term" value="P:regulation of gene expression"/>
    <property type="evidence" value="ECO:0007669"/>
    <property type="project" value="TreeGrafter"/>
</dbReference>